<dbReference type="PROSITE" id="PS50880">
    <property type="entry name" value="TOPRIM"/>
    <property type="match status" value="1"/>
</dbReference>
<keyword evidence="8 11" id="KW-0378">Hydrolase</keyword>
<keyword evidence="1 11" id="KW-0963">Cytoplasm</keyword>
<reference evidence="14 15" key="1">
    <citation type="submission" date="2015-08" db="EMBL/GenBank/DDBJ databases">
        <title>Enterococcus genome sequence.</title>
        <authorList>
            <person name="Acedo J.Z."/>
            <person name="Vederas J.C."/>
        </authorList>
    </citation>
    <scope>NUCLEOTIDE SEQUENCE [LARGE SCALE GENOMIC DNA]</scope>
    <source>
        <strain evidence="14 15">49</strain>
    </source>
</reference>
<keyword evidence="6 11" id="KW-0699">rRNA-binding</keyword>
<dbReference type="NCBIfam" id="TIGR00334">
    <property type="entry name" value="5S_RNA_mat_M5"/>
    <property type="match status" value="1"/>
</dbReference>
<evidence type="ECO:0000256" key="1">
    <source>
        <dbReference type="ARBA" id="ARBA00022490"/>
    </source>
</evidence>
<dbReference type="SMART" id="SM00493">
    <property type="entry name" value="TOPRIM"/>
    <property type="match status" value="1"/>
</dbReference>
<evidence type="ECO:0000313" key="14">
    <source>
        <dbReference type="EMBL" id="PAB01849.1"/>
    </source>
</evidence>
<comment type="subcellular location">
    <subcellularLocation>
        <location evidence="11">Cytoplasm</location>
    </subcellularLocation>
</comment>
<dbReference type="EMBL" id="LHUG01000002">
    <property type="protein sequence ID" value="PAB01849.1"/>
    <property type="molecule type" value="Genomic_DNA"/>
</dbReference>
<gene>
    <name evidence="11" type="primary">rnmV</name>
    <name evidence="14" type="ORF">AKL21_02650</name>
</gene>
<dbReference type="PANTHER" id="PTHR39156:SF1">
    <property type="entry name" value="RIBONUCLEASE M5"/>
    <property type="match status" value="1"/>
</dbReference>
<dbReference type="Gene3D" id="3.40.1360.10">
    <property type="match status" value="1"/>
</dbReference>
<comment type="function">
    <text evidence="11">Required for correct processing of both the 5' and 3' ends of 5S rRNA precursor. Cleaves both sides of a double-stranded region yielding mature 5S rRNA in one step.</text>
</comment>
<evidence type="ECO:0000256" key="8">
    <source>
        <dbReference type="ARBA" id="ARBA00022801"/>
    </source>
</evidence>
<dbReference type="EC" id="3.1.26.8" evidence="11 12"/>
<dbReference type="AlphaFoldDB" id="A0A267HU03"/>
<dbReference type="InterPro" id="IPR006171">
    <property type="entry name" value="TOPRIM_dom"/>
</dbReference>
<keyword evidence="7 11" id="KW-0255">Endonuclease</keyword>
<evidence type="ECO:0000256" key="4">
    <source>
        <dbReference type="ARBA" id="ARBA00022722"/>
    </source>
</evidence>
<evidence type="ECO:0000256" key="3">
    <source>
        <dbReference type="ARBA" id="ARBA00022552"/>
    </source>
</evidence>
<dbReference type="InterPro" id="IPR025156">
    <property type="entry name" value="RNase_M5_C"/>
</dbReference>
<evidence type="ECO:0000256" key="7">
    <source>
        <dbReference type="ARBA" id="ARBA00022759"/>
    </source>
</evidence>
<keyword evidence="2 11" id="KW-0690">Ribosome biogenesis</keyword>
<evidence type="ECO:0000259" key="13">
    <source>
        <dbReference type="PROSITE" id="PS50880"/>
    </source>
</evidence>
<dbReference type="RefSeq" id="WP_095005962.1">
    <property type="nucleotide sequence ID" value="NZ_LHUG01000002.1"/>
</dbReference>
<evidence type="ECO:0000256" key="11">
    <source>
        <dbReference type="HAMAP-Rule" id="MF_01469"/>
    </source>
</evidence>
<dbReference type="InterPro" id="IPR004466">
    <property type="entry name" value="RNase_M5"/>
</dbReference>
<evidence type="ECO:0000313" key="15">
    <source>
        <dbReference type="Proteomes" id="UP000216797"/>
    </source>
</evidence>
<evidence type="ECO:0000256" key="10">
    <source>
        <dbReference type="ARBA" id="ARBA00022884"/>
    </source>
</evidence>
<feature type="domain" description="Toprim" evidence="13">
    <location>
        <begin position="7"/>
        <end position="90"/>
    </location>
</feature>
<evidence type="ECO:0000256" key="2">
    <source>
        <dbReference type="ARBA" id="ARBA00022517"/>
    </source>
</evidence>
<dbReference type="HAMAP" id="MF_01469">
    <property type="entry name" value="RNase_M5"/>
    <property type="match status" value="1"/>
</dbReference>
<dbReference type="GO" id="GO:0043822">
    <property type="term" value="F:ribonuclease M5 activity"/>
    <property type="evidence" value="ECO:0007669"/>
    <property type="project" value="UniProtKB-UniRule"/>
</dbReference>
<dbReference type="InterPro" id="IPR034141">
    <property type="entry name" value="TOPRIM_RNase_M5-like"/>
</dbReference>
<keyword evidence="15" id="KW-1185">Reference proteome</keyword>
<evidence type="ECO:0000256" key="9">
    <source>
        <dbReference type="ARBA" id="ARBA00022842"/>
    </source>
</evidence>
<accession>A0A267HU03</accession>
<comment type="similarity">
    <text evidence="11">Belongs to the ribonuclease M5 family.</text>
</comment>
<dbReference type="Pfam" id="PF01751">
    <property type="entry name" value="Toprim"/>
    <property type="match status" value="1"/>
</dbReference>
<keyword evidence="9" id="KW-0460">Magnesium</keyword>
<keyword evidence="4 11" id="KW-0540">Nuclease</keyword>
<dbReference type="Proteomes" id="UP000216797">
    <property type="component" value="Unassembled WGS sequence"/>
</dbReference>
<dbReference type="CDD" id="cd01027">
    <property type="entry name" value="TOPRIM_RNase_M5_like"/>
    <property type="match status" value="1"/>
</dbReference>
<proteinExistence type="inferred from homology"/>
<dbReference type="FunFam" id="3.40.1360.10:FF:000006">
    <property type="entry name" value="Ribonuclease M5"/>
    <property type="match status" value="1"/>
</dbReference>
<dbReference type="GO" id="GO:0046872">
    <property type="term" value="F:metal ion binding"/>
    <property type="evidence" value="ECO:0007669"/>
    <property type="project" value="UniProtKB-KW"/>
</dbReference>
<dbReference type="GO" id="GO:0019843">
    <property type="term" value="F:rRNA binding"/>
    <property type="evidence" value="ECO:0007669"/>
    <property type="project" value="UniProtKB-KW"/>
</dbReference>
<dbReference type="GO" id="GO:0005737">
    <property type="term" value="C:cytoplasm"/>
    <property type="evidence" value="ECO:0007669"/>
    <property type="project" value="UniProtKB-SubCell"/>
</dbReference>
<keyword evidence="5" id="KW-0479">Metal-binding</keyword>
<dbReference type="Pfam" id="PF13331">
    <property type="entry name" value="DUF4093"/>
    <property type="match status" value="1"/>
</dbReference>
<comment type="catalytic activity">
    <reaction evidence="11">
        <text>Endonucleolytic cleavage of RNA, removing 21 and 42 nucleotides, respectively, from the 5'- and 3'-termini of a 5S-rRNA precursor.</text>
        <dbReference type="EC" id="3.1.26.8"/>
    </reaction>
</comment>
<evidence type="ECO:0000256" key="12">
    <source>
        <dbReference type="NCBIfam" id="TIGR00334"/>
    </source>
</evidence>
<evidence type="ECO:0000256" key="5">
    <source>
        <dbReference type="ARBA" id="ARBA00022723"/>
    </source>
</evidence>
<dbReference type="GO" id="GO:0006364">
    <property type="term" value="P:rRNA processing"/>
    <property type="evidence" value="ECO:0007669"/>
    <property type="project" value="UniProtKB-UniRule"/>
</dbReference>
<organism evidence="14 15">
    <name type="scientific">Enterococcus canintestini</name>
    <dbReference type="NCBI Taxonomy" id="317010"/>
    <lineage>
        <taxon>Bacteria</taxon>
        <taxon>Bacillati</taxon>
        <taxon>Bacillota</taxon>
        <taxon>Bacilli</taxon>
        <taxon>Lactobacillales</taxon>
        <taxon>Enterococcaceae</taxon>
        <taxon>Enterococcus</taxon>
    </lineage>
</organism>
<comment type="caution">
    <text evidence="14">The sequence shown here is derived from an EMBL/GenBank/DDBJ whole genome shotgun (WGS) entry which is preliminary data.</text>
</comment>
<sequence length="197" mass="22250">MKKPLIEEIIVVEGKDDTRRLQEVVQADTIETIGSAINDDILMQIEHAQETRGVIVFTDPDFSGEKIRKKIMEVVPDAKHAFLPRKEAVPNRRYGSLGVEHASDEAILEALKKVVTPQDSKEEKPLISRQSLMDYGLIAGASAKLLREKLGDKLRIGYTNSKQLTKRLAMFRITAAELDTAMQEIKKELEDDLERHT</sequence>
<evidence type="ECO:0000256" key="6">
    <source>
        <dbReference type="ARBA" id="ARBA00022730"/>
    </source>
</evidence>
<name>A0A267HU03_9ENTE</name>
<protein>
    <recommendedName>
        <fullName evidence="11 12">Ribonuclease M5</fullName>
        <ecNumber evidence="11 12">3.1.26.8</ecNumber>
    </recommendedName>
    <alternativeName>
        <fullName evidence="11">RNase M5</fullName>
    </alternativeName>
    <alternativeName>
        <fullName evidence="11">Ribosomal RNA terminal maturase M5</fullName>
    </alternativeName>
</protein>
<dbReference type="SUPFAM" id="SSF110455">
    <property type="entry name" value="Toprim domain"/>
    <property type="match status" value="1"/>
</dbReference>
<dbReference type="PANTHER" id="PTHR39156">
    <property type="entry name" value="RIBONUCLEASE M5"/>
    <property type="match status" value="1"/>
</dbReference>
<keyword evidence="10 11" id="KW-0694">RNA-binding</keyword>
<keyword evidence="3 11" id="KW-0698">rRNA processing</keyword>